<name>A0ACB0LNV6_TRIPR</name>
<comment type="caution">
    <text evidence="1">The sequence shown here is derived from an EMBL/GenBank/DDBJ whole genome shotgun (WGS) entry which is preliminary data.</text>
</comment>
<reference evidence="1" key="1">
    <citation type="submission" date="2023-10" db="EMBL/GenBank/DDBJ databases">
        <authorList>
            <person name="Rodriguez Cubillos JULIANA M."/>
            <person name="De Vega J."/>
        </authorList>
    </citation>
    <scope>NUCLEOTIDE SEQUENCE</scope>
</reference>
<dbReference type="EMBL" id="CASHSV030000615">
    <property type="protein sequence ID" value="CAJ2670107.1"/>
    <property type="molecule type" value="Genomic_DNA"/>
</dbReference>
<protein>
    <submittedName>
        <fullName evidence="1">Uncharacterized protein</fullName>
    </submittedName>
</protein>
<sequence>MSIAVEVVVALGAVLFGLFHFLNVLVLRPKSLRSKLHKQGIHGPTPHFYFGNIKEMKTLLLQQQESQAKQKQEKEDEDVCVSISHNWTSTLFPHIHKWRKEYGPTYLFSSGSVQWLMVTDMELVKEILLNTSLNLGKPSYLSKDMGPLLGQGIVSSSGPIWVHQRKIIAPELYPDKVKAMIDQIVDSTYIMVRSLESRIERDGVVSEIKIDEDLRSLSADIIARVSFGSNYVQGKEIFTKIGDLLKLLSKIYIGIPGFRYLPNENNRQIWRLEKEINSNISKLVKQRQEEGREQDLLQMILEGAKNCEGSDSLLSSSISQDRFIIDNCKTIFFAGHDTTSITASWCLMLLATYQDWQDCARAEVLEVCGNGIPDASMLRSMKTLTMVIQETLRLYPPAVFVTRTALQDINIKGIEVPKGMNIQIPISILQHDTDIWGPDALEFKPERFANGVIESCKIPQAYMPFGIGSRVCPGQHLSMIELKVFLSLILSKFRFSLSSSYVHSPAFRLLIAPGKGVVLNITRI</sequence>
<dbReference type="Proteomes" id="UP001177021">
    <property type="component" value="Unassembled WGS sequence"/>
</dbReference>
<evidence type="ECO:0000313" key="2">
    <source>
        <dbReference type="Proteomes" id="UP001177021"/>
    </source>
</evidence>
<gene>
    <name evidence="1" type="ORF">MILVUS5_LOCUS34190</name>
</gene>
<evidence type="ECO:0000313" key="1">
    <source>
        <dbReference type="EMBL" id="CAJ2670107.1"/>
    </source>
</evidence>
<accession>A0ACB0LNV6</accession>
<keyword evidence="2" id="KW-1185">Reference proteome</keyword>
<proteinExistence type="predicted"/>
<organism evidence="1 2">
    <name type="scientific">Trifolium pratense</name>
    <name type="common">Red clover</name>
    <dbReference type="NCBI Taxonomy" id="57577"/>
    <lineage>
        <taxon>Eukaryota</taxon>
        <taxon>Viridiplantae</taxon>
        <taxon>Streptophyta</taxon>
        <taxon>Embryophyta</taxon>
        <taxon>Tracheophyta</taxon>
        <taxon>Spermatophyta</taxon>
        <taxon>Magnoliopsida</taxon>
        <taxon>eudicotyledons</taxon>
        <taxon>Gunneridae</taxon>
        <taxon>Pentapetalae</taxon>
        <taxon>rosids</taxon>
        <taxon>fabids</taxon>
        <taxon>Fabales</taxon>
        <taxon>Fabaceae</taxon>
        <taxon>Papilionoideae</taxon>
        <taxon>50 kb inversion clade</taxon>
        <taxon>NPAAA clade</taxon>
        <taxon>Hologalegina</taxon>
        <taxon>IRL clade</taxon>
        <taxon>Trifolieae</taxon>
        <taxon>Trifolium</taxon>
    </lineage>
</organism>